<accession>A0A0R1QEP2</accession>
<keyword evidence="2" id="KW-1185">Reference proteome</keyword>
<reference evidence="1 2" key="1">
    <citation type="journal article" date="2015" name="Genome Announc.">
        <title>Expanding the biotechnology potential of lactobacilli through comparative genomics of 213 strains and associated genera.</title>
        <authorList>
            <person name="Sun Z."/>
            <person name="Harris H.M."/>
            <person name="McCann A."/>
            <person name="Guo C."/>
            <person name="Argimon S."/>
            <person name="Zhang W."/>
            <person name="Yang X."/>
            <person name="Jeffery I.B."/>
            <person name="Cooney J.C."/>
            <person name="Kagawa T.F."/>
            <person name="Liu W."/>
            <person name="Song Y."/>
            <person name="Salvetti E."/>
            <person name="Wrobel A."/>
            <person name="Rasinkangas P."/>
            <person name="Parkhill J."/>
            <person name="Rea M.C."/>
            <person name="O'Sullivan O."/>
            <person name="Ritari J."/>
            <person name="Douillard F.P."/>
            <person name="Paul Ross R."/>
            <person name="Yang R."/>
            <person name="Briner A.E."/>
            <person name="Felis G.E."/>
            <person name="de Vos W.M."/>
            <person name="Barrangou R."/>
            <person name="Klaenhammer T.R."/>
            <person name="Caufield P.W."/>
            <person name="Cui Y."/>
            <person name="Zhang H."/>
            <person name="O'Toole P.W."/>
        </authorList>
    </citation>
    <scope>NUCLEOTIDE SEQUENCE [LARGE SCALE GENOMIC DNA]</scope>
    <source>
        <strain evidence="1 2">DSM 13343</strain>
    </source>
</reference>
<name>A0A0R1QEP2_9LACO</name>
<proteinExistence type="predicted"/>
<comment type="caution">
    <text evidence="1">The sequence shown here is derived from an EMBL/GenBank/DDBJ whole genome shotgun (WGS) entry which is preliminary data.</text>
</comment>
<dbReference type="EMBL" id="AZEU01000302">
    <property type="protein sequence ID" value="KRL39272.1"/>
    <property type="molecule type" value="Genomic_DNA"/>
</dbReference>
<dbReference type="PATRIC" id="fig|1423769.4.peg.2849"/>
<dbReference type="Proteomes" id="UP000051790">
    <property type="component" value="Unassembled WGS sequence"/>
</dbReference>
<evidence type="ECO:0000313" key="2">
    <source>
        <dbReference type="Proteomes" id="UP000051790"/>
    </source>
</evidence>
<dbReference type="AlphaFoldDB" id="A0A0R1QEP2"/>
<organism evidence="1 2">
    <name type="scientific">Lacticaseibacillus manihotivorans DSM 13343 = JCM 12514</name>
    <dbReference type="NCBI Taxonomy" id="1423769"/>
    <lineage>
        <taxon>Bacteria</taxon>
        <taxon>Bacillati</taxon>
        <taxon>Bacillota</taxon>
        <taxon>Bacilli</taxon>
        <taxon>Lactobacillales</taxon>
        <taxon>Lactobacillaceae</taxon>
        <taxon>Lacticaseibacillus</taxon>
    </lineage>
</organism>
<evidence type="ECO:0000313" key="1">
    <source>
        <dbReference type="EMBL" id="KRL39272.1"/>
    </source>
</evidence>
<protein>
    <submittedName>
        <fullName evidence="1">Uncharacterized protein</fullName>
    </submittedName>
</protein>
<sequence length="53" mass="6204">MFDAPTYTMTFRQLDDQALYTVSEGQTTQKHWTITLERRLGGVDVWQNPKTLN</sequence>
<gene>
    <name evidence="1" type="ORF">FD01_GL002640</name>
</gene>